<organism evidence="6 7">
    <name type="scientific">Candidatus Magnetoglobus multicellularis str. Araruama</name>
    <dbReference type="NCBI Taxonomy" id="890399"/>
    <lineage>
        <taxon>Bacteria</taxon>
        <taxon>Pseudomonadati</taxon>
        <taxon>Thermodesulfobacteriota</taxon>
        <taxon>Desulfobacteria</taxon>
        <taxon>Desulfobacterales</taxon>
        <taxon>Desulfobacteraceae</taxon>
        <taxon>Candidatus Magnetoglobus</taxon>
    </lineage>
</organism>
<evidence type="ECO:0000259" key="5">
    <source>
        <dbReference type="PROSITE" id="PS51123"/>
    </source>
</evidence>
<dbReference type="InterPro" id="IPR050330">
    <property type="entry name" value="Bact_OuterMem_StrucFunc"/>
</dbReference>
<dbReference type="GO" id="GO:0009279">
    <property type="term" value="C:cell outer membrane"/>
    <property type="evidence" value="ECO:0007669"/>
    <property type="project" value="UniProtKB-SubCell"/>
</dbReference>
<dbReference type="PANTHER" id="PTHR30329">
    <property type="entry name" value="STATOR ELEMENT OF FLAGELLAR MOTOR COMPLEX"/>
    <property type="match status" value="1"/>
</dbReference>
<dbReference type="GO" id="GO:0005509">
    <property type="term" value="F:calcium ion binding"/>
    <property type="evidence" value="ECO:0007669"/>
    <property type="project" value="InterPro"/>
</dbReference>
<name>A0A1V1PC57_9BACT</name>
<keyword evidence="2 4" id="KW-0472">Membrane</keyword>
<feature type="domain" description="OmpA-like" evidence="5">
    <location>
        <begin position="260"/>
        <end position="374"/>
    </location>
</feature>
<dbReference type="Gene3D" id="3.40.50.410">
    <property type="entry name" value="von Willebrand factor, type A domain"/>
    <property type="match status" value="1"/>
</dbReference>
<evidence type="ECO:0000256" key="1">
    <source>
        <dbReference type="ARBA" id="ARBA00004442"/>
    </source>
</evidence>
<dbReference type="Gene3D" id="3.30.1330.60">
    <property type="entry name" value="OmpA-like domain"/>
    <property type="match status" value="1"/>
</dbReference>
<keyword evidence="3" id="KW-0998">Cell outer membrane</keyword>
<dbReference type="PANTHER" id="PTHR30329:SF21">
    <property type="entry name" value="LIPOPROTEIN YIAD-RELATED"/>
    <property type="match status" value="1"/>
</dbReference>
<dbReference type="InterPro" id="IPR006665">
    <property type="entry name" value="OmpA-like"/>
</dbReference>
<evidence type="ECO:0000256" key="2">
    <source>
        <dbReference type="ARBA" id="ARBA00023136"/>
    </source>
</evidence>
<reference evidence="7" key="1">
    <citation type="submission" date="2012-11" db="EMBL/GenBank/DDBJ databases">
        <authorList>
            <person name="Lucero-Rivera Y.E."/>
            <person name="Tovar-Ramirez D."/>
        </authorList>
    </citation>
    <scope>NUCLEOTIDE SEQUENCE [LARGE SCALE GENOMIC DNA]</scope>
    <source>
        <strain evidence="7">Araruama</strain>
    </source>
</reference>
<gene>
    <name evidence="6" type="ORF">OMM_07477</name>
</gene>
<dbReference type="PRINTS" id="PR01021">
    <property type="entry name" value="OMPADOMAIN"/>
</dbReference>
<evidence type="ECO:0000256" key="4">
    <source>
        <dbReference type="PROSITE-ProRule" id="PRU00473"/>
    </source>
</evidence>
<evidence type="ECO:0000313" key="7">
    <source>
        <dbReference type="Proteomes" id="UP000189670"/>
    </source>
</evidence>
<dbReference type="PROSITE" id="PS51123">
    <property type="entry name" value="OMPA_2"/>
    <property type="match status" value="1"/>
</dbReference>
<evidence type="ECO:0000313" key="6">
    <source>
        <dbReference type="EMBL" id="ETR72499.1"/>
    </source>
</evidence>
<evidence type="ECO:0000256" key="3">
    <source>
        <dbReference type="ARBA" id="ARBA00023237"/>
    </source>
</evidence>
<proteinExistence type="predicted"/>
<dbReference type="CDD" id="cd07185">
    <property type="entry name" value="OmpA_C-like"/>
    <property type="match status" value="1"/>
</dbReference>
<dbReference type="SUPFAM" id="SSF53300">
    <property type="entry name" value="vWA-like"/>
    <property type="match status" value="1"/>
</dbReference>
<comment type="caution">
    <text evidence="6">The sequence shown here is derived from an EMBL/GenBank/DDBJ whole genome shotgun (WGS) entry which is preliminary data.</text>
</comment>
<dbReference type="AlphaFoldDB" id="A0A1V1PC57"/>
<protein>
    <submittedName>
        <fullName evidence="6">Outer membrane protein, OmpA/MotB</fullName>
    </submittedName>
</protein>
<dbReference type="PROSITE" id="PS51257">
    <property type="entry name" value="PROKAR_LIPOPROTEIN"/>
    <property type="match status" value="1"/>
</dbReference>
<dbReference type="InterPro" id="IPR028974">
    <property type="entry name" value="TSP_type-3_rpt"/>
</dbReference>
<dbReference type="Proteomes" id="UP000189670">
    <property type="component" value="Unassembled WGS sequence"/>
</dbReference>
<dbReference type="SUPFAM" id="SSF103647">
    <property type="entry name" value="TSP type-3 repeat"/>
    <property type="match status" value="1"/>
</dbReference>
<dbReference type="SUPFAM" id="SSF103088">
    <property type="entry name" value="OmpA-like"/>
    <property type="match status" value="1"/>
</dbReference>
<dbReference type="InterPro" id="IPR036465">
    <property type="entry name" value="vWFA_dom_sf"/>
</dbReference>
<dbReference type="InterPro" id="IPR006664">
    <property type="entry name" value="OMP_bac"/>
</dbReference>
<dbReference type="EMBL" id="ATBP01000141">
    <property type="protein sequence ID" value="ETR72499.1"/>
    <property type="molecule type" value="Genomic_DNA"/>
</dbReference>
<dbReference type="InterPro" id="IPR036737">
    <property type="entry name" value="OmpA-like_sf"/>
</dbReference>
<dbReference type="Pfam" id="PF00691">
    <property type="entry name" value="OmpA"/>
    <property type="match status" value="1"/>
</dbReference>
<accession>A0A1V1PC57</accession>
<comment type="subcellular location">
    <subcellularLocation>
        <location evidence="1">Cell outer membrane</location>
    </subcellularLocation>
</comment>
<sequence>MMKNWGKLTVIFIMCTLLSACSFFGKKQIDSSIKAEAVQRIETLLVIFDATATLADNAFGQKKLDESKNVLTMLNHELKQLELTSGLRTVANTTQLIHGLSRHDTKKFQMAVNSVTTAKGKISMSAAINAAKYDLKAASGNIAVIIISDGISSNNYALKSAEILASDLGDRLCLYTIRVGNHPQGATYMSQLAQKASCGFPVAASKLNSKSAMKAFVHSIFFGGPKIGLLETDIKGADADGDGVPNSADQCNRTPDGAVVDSNGCWEINKILFDWDKADVQSIYTRKLMTAVKVFETNPYLRVELQGHTDNTGAAEYNQALSEMRAMNVQKILIQGGVSASQLSTKGFGFSRPSAPNDSKENRALNRRVEIVIH</sequence>